<dbReference type="AlphaFoldDB" id="A0A1I4ZF18"/>
<dbReference type="GO" id="GO:0015920">
    <property type="term" value="P:lipopolysaccharide transport"/>
    <property type="evidence" value="ECO:0007669"/>
    <property type="project" value="TreeGrafter"/>
</dbReference>
<dbReference type="Pfam" id="PF03968">
    <property type="entry name" value="LptD_N"/>
    <property type="match status" value="1"/>
</dbReference>
<organism evidence="5 6">
    <name type="scientific">Roseovarius lutimaris</name>
    <dbReference type="NCBI Taxonomy" id="1005928"/>
    <lineage>
        <taxon>Bacteria</taxon>
        <taxon>Pseudomonadati</taxon>
        <taxon>Pseudomonadota</taxon>
        <taxon>Alphaproteobacteria</taxon>
        <taxon>Rhodobacterales</taxon>
        <taxon>Roseobacteraceae</taxon>
        <taxon>Roseovarius</taxon>
    </lineage>
</organism>
<dbReference type="RefSeq" id="WP_245736196.1">
    <property type="nucleotide sequence ID" value="NZ_FOVP01000003.1"/>
</dbReference>
<feature type="signal peptide" evidence="3">
    <location>
        <begin position="1"/>
        <end position="31"/>
    </location>
</feature>
<gene>
    <name evidence="5" type="ORF">SAMN04487859_103154</name>
</gene>
<dbReference type="Gene3D" id="2.60.450.10">
    <property type="entry name" value="Lipopolysaccharide (LPS) transport protein A like domain"/>
    <property type="match status" value="1"/>
</dbReference>
<sequence length="216" mass="22341">MASTSARARGAACLLGAALVGLVFSAPPMQAQDQAVAIEPATGQPAAGLAAPRGTNLSFGGFKVSADMPIQVVSDELQMDQNVNTAMFAGNVDVEQGDLKLNSATVFVEYGMIEGSSKPNQIIRLTASGGVTITSPTETAEAADAVYTIATREIVMTGDVLVTQGLNTVAGERMVVYLDDGTAEMQGRVRTFIDKSRSKDPEPVQSDSDPAGEAGQ</sequence>
<feature type="region of interest" description="Disordered" evidence="2">
    <location>
        <begin position="193"/>
        <end position="216"/>
    </location>
</feature>
<feature type="chain" id="PRO_5011544234" evidence="3">
    <location>
        <begin position="32"/>
        <end position="216"/>
    </location>
</feature>
<evidence type="ECO:0000256" key="1">
    <source>
        <dbReference type="ARBA" id="ARBA00022729"/>
    </source>
</evidence>
<evidence type="ECO:0000259" key="4">
    <source>
        <dbReference type="Pfam" id="PF03968"/>
    </source>
</evidence>
<dbReference type="PANTHER" id="PTHR36504">
    <property type="entry name" value="LIPOPOLYSACCHARIDE EXPORT SYSTEM PROTEIN LPTA"/>
    <property type="match status" value="1"/>
</dbReference>
<feature type="domain" description="Organic solvent tolerance-like N-terminal" evidence="4">
    <location>
        <begin position="71"/>
        <end position="181"/>
    </location>
</feature>
<evidence type="ECO:0000313" key="6">
    <source>
        <dbReference type="Proteomes" id="UP000198599"/>
    </source>
</evidence>
<proteinExistence type="predicted"/>
<name>A0A1I4ZF18_9RHOB</name>
<dbReference type="GO" id="GO:0017089">
    <property type="term" value="F:glycolipid transfer activity"/>
    <property type="evidence" value="ECO:0007669"/>
    <property type="project" value="TreeGrafter"/>
</dbReference>
<dbReference type="EMBL" id="FOVP01000003">
    <property type="protein sequence ID" value="SFN48470.1"/>
    <property type="molecule type" value="Genomic_DNA"/>
</dbReference>
<keyword evidence="6" id="KW-1185">Reference proteome</keyword>
<reference evidence="6" key="1">
    <citation type="submission" date="2016-10" db="EMBL/GenBank/DDBJ databases">
        <authorList>
            <person name="Varghese N."/>
            <person name="Submissions S."/>
        </authorList>
    </citation>
    <scope>NUCLEOTIDE SEQUENCE [LARGE SCALE GENOMIC DNA]</scope>
    <source>
        <strain evidence="6">DSM 28463</strain>
    </source>
</reference>
<protein>
    <submittedName>
        <fullName evidence="5">Lipopolysaccharide export system protein LptA</fullName>
    </submittedName>
</protein>
<feature type="compositionally biased region" description="Basic and acidic residues" evidence="2">
    <location>
        <begin position="193"/>
        <end position="202"/>
    </location>
</feature>
<dbReference type="GO" id="GO:0009279">
    <property type="term" value="C:cell outer membrane"/>
    <property type="evidence" value="ECO:0007669"/>
    <property type="project" value="TreeGrafter"/>
</dbReference>
<dbReference type="InterPro" id="IPR005653">
    <property type="entry name" value="OstA-like_N"/>
</dbReference>
<keyword evidence="1 3" id="KW-0732">Signal</keyword>
<dbReference type="GO" id="GO:0030288">
    <property type="term" value="C:outer membrane-bounded periplasmic space"/>
    <property type="evidence" value="ECO:0007669"/>
    <property type="project" value="TreeGrafter"/>
</dbReference>
<dbReference type="STRING" id="1005928.SAMN04487859_103154"/>
<evidence type="ECO:0000313" key="5">
    <source>
        <dbReference type="EMBL" id="SFN48470.1"/>
    </source>
</evidence>
<evidence type="ECO:0000256" key="3">
    <source>
        <dbReference type="SAM" id="SignalP"/>
    </source>
</evidence>
<dbReference type="Proteomes" id="UP000198599">
    <property type="component" value="Unassembled WGS sequence"/>
</dbReference>
<dbReference type="InterPro" id="IPR052037">
    <property type="entry name" value="LPS_export_LptA"/>
</dbReference>
<accession>A0A1I4ZF18</accession>
<evidence type="ECO:0000256" key="2">
    <source>
        <dbReference type="SAM" id="MobiDB-lite"/>
    </source>
</evidence>
<dbReference type="PANTHER" id="PTHR36504:SF1">
    <property type="entry name" value="LIPOPOLYSACCHARIDE EXPORT SYSTEM PROTEIN LPTA"/>
    <property type="match status" value="1"/>
</dbReference>